<feature type="region of interest" description="Disordered" evidence="1">
    <location>
        <begin position="97"/>
        <end position="163"/>
    </location>
</feature>
<dbReference type="Gene3D" id="3.30.1340.30">
    <property type="match status" value="1"/>
</dbReference>
<keyword evidence="2" id="KW-0732">Signal</keyword>
<evidence type="ECO:0000313" key="5">
    <source>
        <dbReference type="Proteomes" id="UP000319383"/>
    </source>
</evidence>
<reference evidence="4 5" key="1">
    <citation type="submission" date="2019-02" db="EMBL/GenBank/DDBJ databases">
        <title>Deep-cultivation of Planctomycetes and their phenomic and genomic characterization uncovers novel biology.</title>
        <authorList>
            <person name="Wiegand S."/>
            <person name="Jogler M."/>
            <person name="Boedeker C."/>
            <person name="Pinto D."/>
            <person name="Vollmers J."/>
            <person name="Rivas-Marin E."/>
            <person name="Kohn T."/>
            <person name="Peeters S.H."/>
            <person name="Heuer A."/>
            <person name="Rast P."/>
            <person name="Oberbeckmann S."/>
            <person name="Bunk B."/>
            <person name="Jeske O."/>
            <person name="Meyerdierks A."/>
            <person name="Storesund J.E."/>
            <person name="Kallscheuer N."/>
            <person name="Luecker S."/>
            <person name="Lage O.M."/>
            <person name="Pohl T."/>
            <person name="Merkel B.J."/>
            <person name="Hornburger P."/>
            <person name="Mueller R.-W."/>
            <person name="Bruemmer F."/>
            <person name="Labrenz M."/>
            <person name="Spormann A.M."/>
            <person name="Op den Camp H."/>
            <person name="Overmann J."/>
            <person name="Amann R."/>
            <person name="Jetten M.S.M."/>
            <person name="Mascher T."/>
            <person name="Medema M.H."/>
            <person name="Devos D.P."/>
            <person name="Kaster A.-K."/>
            <person name="Ovreas L."/>
            <person name="Rohde M."/>
            <person name="Galperin M.Y."/>
            <person name="Jogler C."/>
        </authorList>
    </citation>
    <scope>NUCLEOTIDE SEQUENCE [LARGE SCALE GENOMIC DNA]</scope>
    <source>
        <strain evidence="4 5">Mal52</strain>
    </source>
</reference>
<dbReference type="PROSITE" id="PS50914">
    <property type="entry name" value="BON"/>
    <property type="match status" value="1"/>
</dbReference>
<name>A0A517ZSE9_9PLAN</name>
<feature type="chain" id="PRO_5022037166" evidence="2">
    <location>
        <begin position="29"/>
        <end position="250"/>
    </location>
</feature>
<feature type="signal peptide" evidence="2">
    <location>
        <begin position="1"/>
        <end position="28"/>
    </location>
</feature>
<evidence type="ECO:0000256" key="2">
    <source>
        <dbReference type="SAM" id="SignalP"/>
    </source>
</evidence>
<dbReference type="Proteomes" id="UP000319383">
    <property type="component" value="Chromosome"/>
</dbReference>
<evidence type="ECO:0000313" key="4">
    <source>
        <dbReference type="EMBL" id="QDU45419.1"/>
    </source>
</evidence>
<feature type="compositionally biased region" description="Low complexity" evidence="1">
    <location>
        <begin position="105"/>
        <end position="153"/>
    </location>
</feature>
<proteinExistence type="predicted"/>
<evidence type="ECO:0000256" key="1">
    <source>
        <dbReference type="SAM" id="MobiDB-lite"/>
    </source>
</evidence>
<feature type="region of interest" description="Disordered" evidence="1">
    <location>
        <begin position="42"/>
        <end position="68"/>
    </location>
</feature>
<organism evidence="4 5">
    <name type="scientific">Symmachiella dynata</name>
    <dbReference type="NCBI Taxonomy" id="2527995"/>
    <lineage>
        <taxon>Bacteria</taxon>
        <taxon>Pseudomonadati</taxon>
        <taxon>Planctomycetota</taxon>
        <taxon>Planctomycetia</taxon>
        <taxon>Planctomycetales</taxon>
        <taxon>Planctomycetaceae</taxon>
        <taxon>Symmachiella</taxon>
    </lineage>
</organism>
<gene>
    <name evidence="4" type="ORF">Mal52_39130</name>
</gene>
<dbReference type="Pfam" id="PF04972">
    <property type="entry name" value="BON"/>
    <property type="match status" value="1"/>
</dbReference>
<feature type="domain" description="BON" evidence="3">
    <location>
        <begin position="173"/>
        <end position="243"/>
    </location>
</feature>
<sequence length="250" mass="26536" precursor="true">MSILRSGVGLLCAAVLFLAGNCEVLAQAQSLYNKQGPVRGQTNSLLPQTSSSGAGRAGAAGSGSTAYGGQTAAAYSGTSVLQRGSFAGLEDSQSFVGIDPNASQANGNTRNRNTARNRNTNRGNANRGNANRGNANRGQGGNQNYRRGNQGSNNRRRAIRPQQRVNFTFPARPKSEVVTALRSQFAAHAERYPTLANITVLEDDGRIELFGEVDSPERSRLAAMIVRMEPGVRQVVNHLTVQSPPGPTLE</sequence>
<evidence type="ECO:0000259" key="3">
    <source>
        <dbReference type="PROSITE" id="PS50914"/>
    </source>
</evidence>
<dbReference type="EMBL" id="CP036276">
    <property type="protein sequence ID" value="QDU45419.1"/>
    <property type="molecule type" value="Genomic_DNA"/>
</dbReference>
<accession>A0A517ZSE9</accession>
<protein>
    <submittedName>
        <fullName evidence="4">BON domain protein</fullName>
    </submittedName>
</protein>
<dbReference type="AlphaFoldDB" id="A0A517ZSE9"/>
<dbReference type="KEGG" id="sdyn:Mal52_39130"/>
<keyword evidence="5" id="KW-1185">Reference proteome</keyword>
<dbReference type="InterPro" id="IPR007055">
    <property type="entry name" value="BON_dom"/>
</dbReference>